<evidence type="ECO:0000256" key="2">
    <source>
        <dbReference type="SAM" id="Phobius"/>
    </source>
</evidence>
<feature type="compositionally biased region" description="Basic and acidic residues" evidence="1">
    <location>
        <begin position="44"/>
        <end position="66"/>
    </location>
</feature>
<feature type="region of interest" description="Disordered" evidence="1">
    <location>
        <begin position="1"/>
        <end position="85"/>
    </location>
</feature>
<keyword evidence="2" id="KW-1133">Transmembrane helix</keyword>
<dbReference type="OrthoDB" id="496594at2759"/>
<organism evidence="3 4">
    <name type="scientific">Bathycoccus prasinos</name>
    <dbReference type="NCBI Taxonomy" id="41875"/>
    <lineage>
        <taxon>Eukaryota</taxon>
        <taxon>Viridiplantae</taxon>
        <taxon>Chlorophyta</taxon>
        <taxon>Mamiellophyceae</taxon>
        <taxon>Mamiellales</taxon>
        <taxon>Bathycoccaceae</taxon>
        <taxon>Bathycoccus</taxon>
    </lineage>
</organism>
<proteinExistence type="predicted"/>
<keyword evidence="2" id="KW-0812">Transmembrane</keyword>
<evidence type="ECO:0000313" key="4">
    <source>
        <dbReference type="Proteomes" id="UP000198341"/>
    </source>
</evidence>
<protein>
    <submittedName>
        <fullName evidence="3">Uncharacterized protein</fullName>
    </submittedName>
</protein>
<feature type="transmembrane region" description="Helical" evidence="2">
    <location>
        <begin position="238"/>
        <end position="260"/>
    </location>
</feature>
<dbReference type="KEGG" id="bpg:Bathy05g01060"/>
<evidence type="ECO:0000256" key="1">
    <source>
        <dbReference type="SAM" id="MobiDB-lite"/>
    </source>
</evidence>
<keyword evidence="2" id="KW-0472">Membrane</keyword>
<keyword evidence="4" id="KW-1185">Reference proteome</keyword>
<evidence type="ECO:0000313" key="3">
    <source>
        <dbReference type="EMBL" id="CCO16418.1"/>
    </source>
</evidence>
<reference evidence="3 4" key="1">
    <citation type="submission" date="2011-10" db="EMBL/GenBank/DDBJ databases">
        <authorList>
            <person name="Genoscope - CEA"/>
        </authorList>
    </citation>
    <scope>NUCLEOTIDE SEQUENCE [LARGE SCALE GENOMIC DNA]</scope>
    <source>
        <strain evidence="3 4">RCC 1105</strain>
    </source>
</reference>
<dbReference type="Proteomes" id="UP000198341">
    <property type="component" value="Chromosome 5"/>
</dbReference>
<dbReference type="RefSeq" id="XP_007512860.1">
    <property type="nucleotide sequence ID" value="XM_007512798.1"/>
</dbReference>
<gene>
    <name evidence="3" type="ORF">Bathy05g01060</name>
</gene>
<sequence>MRRTSSTRASTSCSSSALKKTTTRIKGQQQNTFFAASSSSSGRRPPEKHERKHTVETRRRRDDAKKKVVVRAMPPPSSSGHPAETLLDESRGLYEQGERMQGYKKLEQAMKLDEDASLPVRREIRYQAMCCVAAFGDVEMAKQYLREMELLGLPYDVAINDPSLMRMESSALMRNQLKKFASGSEKSFGTVQREVYERTKKTLPGGPGGDAPIVNKGLMELEIDDNTDASVGGIAKRVGGVVLASIGGFALLFFAGLKLIQESGY</sequence>
<dbReference type="eggNOG" id="ENOG502SDWC">
    <property type="taxonomic scope" value="Eukaryota"/>
</dbReference>
<feature type="compositionally biased region" description="Low complexity" evidence="1">
    <location>
        <begin position="1"/>
        <end position="20"/>
    </location>
</feature>
<accession>K8F4J9</accession>
<dbReference type="GeneID" id="19015610"/>
<dbReference type="AlphaFoldDB" id="K8F4J9"/>
<dbReference type="EMBL" id="FO082274">
    <property type="protein sequence ID" value="CCO16418.1"/>
    <property type="molecule type" value="Genomic_DNA"/>
</dbReference>
<name>K8F4J9_9CHLO</name>